<comment type="caution">
    <text evidence="5">The sequence shown here is derived from an EMBL/GenBank/DDBJ whole genome shotgun (WGS) entry which is preliminary data.</text>
</comment>
<evidence type="ECO:0000256" key="3">
    <source>
        <dbReference type="PROSITE-ProRule" id="PRU00464"/>
    </source>
</evidence>
<dbReference type="SUPFAM" id="SSF54197">
    <property type="entry name" value="HIT-like"/>
    <property type="match status" value="1"/>
</dbReference>
<dbReference type="CDD" id="cd01277">
    <property type="entry name" value="HINT_subgroup"/>
    <property type="match status" value="1"/>
</dbReference>
<dbReference type="InterPro" id="IPR011146">
    <property type="entry name" value="HIT-like"/>
</dbReference>
<dbReference type="AlphaFoldDB" id="A0A6N6VN83"/>
<protein>
    <submittedName>
        <fullName evidence="5">HIT domain-containing protein</fullName>
    </submittedName>
</protein>
<evidence type="ECO:0000313" key="5">
    <source>
        <dbReference type="EMBL" id="KAB7740214.1"/>
    </source>
</evidence>
<feature type="domain" description="HIT" evidence="4">
    <location>
        <begin position="8"/>
        <end position="116"/>
    </location>
</feature>
<evidence type="ECO:0000256" key="2">
    <source>
        <dbReference type="PIRSR" id="PIRSR601310-3"/>
    </source>
</evidence>
<dbReference type="GO" id="GO:0009117">
    <property type="term" value="P:nucleotide metabolic process"/>
    <property type="evidence" value="ECO:0007669"/>
    <property type="project" value="TreeGrafter"/>
</dbReference>
<organism evidence="5 6">
    <name type="scientific">Parvibaculum sedimenti</name>
    <dbReference type="NCBI Taxonomy" id="2608632"/>
    <lineage>
        <taxon>Bacteria</taxon>
        <taxon>Pseudomonadati</taxon>
        <taxon>Pseudomonadota</taxon>
        <taxon>Alphaproteobacteria</taxon>
        <taxon>Hyphomicrobiales</taxon>
        <taxon>Parvibaculaceae</taxon>
        <taxon>Parvibaculum</taxon>
    </lineage>
</organism>
<dbReference type="EMBL" id="WESC01000007">
    <property type="protein sequence ID" value="KAB7740214.1"/>
    <property type="molecule type" value="Genomic_DNA"/>
</dbReference>
<dbReference type="PANTHER" id="PTHR46648:SF1">
    <property type="entry name" value="ADENOSINE 5'-MONOPHOSPHORAMIDASE HNT1"/>
    <property type="match status" value="1"/>
</dbReference>
<keyword evidence="6" id="KW-1185">Reference proteome</keyword>
<dbReference type="GO" id="GO:0003824">
    <property type="term" value="F:catalytic activity"/>
    <property type="evidence" value="ECO:0007669"/>
    <property type="project" value="InterPro"/>
</dbReference>
<dbReference type="PROSITE" id="PS51084">
    <property type="entry name" value="HIT_2"/>
    <property type="match status" value="1"/>
</dbReference>
<dbReference type="PANTHER" id="PTHR46648">
    <property type="entry name" value="HIT FAMILY PROTEIN 1"/>
    <property type="match status" value="1"/>
</dbReference>
<dbReference type="InterPro" id="IPR036265">
    <property type="entry name" value="HIT-like_sf"/>
</dbReference>
<name>A0A6N6VN83_9HYPH</name>
<evidence type="ECO:0000313" key="6">
    <source>
        <dbReference type="Proteomes" id="UP000468901"/>
    </source>
</evidence>
<feature type="active site" description="Tele-AMP-histidine intermediate" evidence="1">
    <location>
        <position position="102"/>
    </location>
</feature>
<dbReference type="PRINTS" id="PR00332">
    <property type="entry name" value="HISTRIAD"/>
</dbReference>
<sequence>MAYDNNNIFAKILRGEAPCFKVYEDERNIAFMDVMPQSEGHTLVIPKMAAENIFDLPPDDAASLIQATQKVAAAVKRAIKAPGLMIAQLNGAEAGQTVFHIHMHVIPRWSGADLKLHARELADFEVLKKQAELIKAELERH</sequence>
<gene>
    <name evidence="5" type="ORF">F2P47_09415</name>
</gene>
<feature type="short sequence motif" description="Histidine triad motif" evidence="2 3">
    <location>
        <begin position="100"/>
        <end position="104"/>
    </location>
</feature>
<evidence type="ECO:0000256" key="1">
    <source>
        <dbReference type="PIRSR" id="PIRSR601310-1"/>
    </source>
</evidence>
<dbReference type="InterPro" id="IPR039384">
    <property type="entry name" value="HINT"/>
</dbReference>
<accession>A0A6N6VN83</accession>
<dbReference type="Gene3D" id="3.30.428.10">
    <property type="entry name" value="HIT-like"/>
    <property type="match status" value="1"/>
</dbReference>
<evidence type="ECO:0000259" key="4">
    <source>
        <dbReference type="PROSITE" id="PS51084"/>
    </source>
</evidence>
<dbReference type="InterPro" id="IPR001310">
    <property type="entry name" value="Histidine_triad_HIT"/>
</dbReference>
<dbReference type="RefSeq" id="WP_152216099.1">
    <property type="nucleotide sequence ID" value="NZ_JBAQYD010000216.1"/>
</dbReference>
<dbReference type="Pfam" id="PF01230">
    <property type="entry name" value="HIT"/>
    <property type="match status" value="1"/>
</dbReference>
<dbReference type="Proteomes" id="UP000468901">
    <property type="component" value="Unassembled WGS sequence"/>
</dbReference>
<reference evidence="5 6" key="1">
    <citation type="submission" date="2019-09" db="EMBL/GenBank/DDBJ databases">
        <title>Parvibaculum sedimenti sp. nov., isolated from sediment.</title>
        <authorList>
            <person name="Wang Y."/>
        </authorList>
    </citation>
    <scope>NUCLEOTIDE SEQUENCE [LARGE SCALE GENOMIC DNA]</scope>
    <source>
        <strain evidence="5 6">HXT-9</strain>
    </source>
</reference>
<proteinExistence type="predicted"/>